<proteinExistence type="predicted"/>
<feature type="region of interest" description="Disordered" evidence="1">
    <location>
        <begin position="51"/>
        <end position="83"/>
    </location>
</feature>
<evidence type="ECO:0000313" key="2">
    <source>
        <dbReference type="EMBL" id="CAB1420803.1"/>
    </source>
</evidence>
<evidence type="ECO:0000313" key="3">
    <source>
        <dbReference type="Proteomes" id="UP001153269"/>
    </source>
</evidence>
<name>A0A9N7TY24_PLEPL</name>
<dbReference type="Proteomes" id="UP001153269">
    <property type="component" value="Unassembled WGS sequence"/>
</dbReference>
<reference evidence="2" key="1">
    <citation type="submission" date="2020-03" db="EMBL/GenBank/DDBJ databases">
        <authorList>
            <person name="Weist P."/>
        </authorList>
    </citation>
    <scope>NUCLEOTIDE SEQUENCE</scope>
</reference>
<sequence>MDPAETNELRHAIAKQGNLIGQHDQTLQGLVNSVNSVGTMLTQLHERLNFSASSSQESSTPTPSDPPVAPTRDPHMPTPERYS</sequence>
<dbReference type="AlphaFoldDB" id="A0A9N7TY24"/>
<keyword evidence="3" id="KW-1185">Reference proteome</keyword>
<feature type="non-terminal residue" evidence="2">
    <location>
        <position position="83"/>
    </location>
</feature>
<accession>A0A9N7TY24</accession>
<feature type="compositionally biased region" description="Low complexity" evidence="1">
    <location>
        <begin position="51"/>
        <end position="62"/>
    </location>
</feature>
<organism evidence="2 3">
    <name type="scientific">Pleuronectes platessa</name>
    <name type="common">European plaice</name>
    <dbReference type="NCBI Taxonomy" id="8262"/>
    <lineage>
        <taxon>Eukaryota</taxon>
        <taxon>Metazoa</taxon>
        <taxon>Chordata</taxon>
        <taxon>Craniata</taxon>
        <taxon>Vertebrata</taxon>
        <taxon>Euteleostomi</taxon>
        <taxon>Actinopterygii</taxon>
        <taxon>Neopterygii</taxon>
        <taxon>Teleostei</taxon>
        <taxon>Neoteleostei</taxon>
        <taxon>Acanthomorphata</taxon>
        <taxon>Carangaria</taxon>
        <taxon>Pleuronectiformes</taxon>
        <taxon>Pleuronectoidei</taxon>
        <taxon>Pleuronectidae</taxon>
        <taxon>Pleuronectes</taxon>
    </lineage>
</organism>
<evidence type="ECO:0000256" key="1">
    <source>
        <dbReference type="SAM" id="MobiDB-lite"/>
    </source>
</evidence>
<gene>
    <name evidence="2" type="ORF">PLEPLA_LOCUS8680</name>
</gene>
<protein>
    <submittedName>
        <fullName evidence="2">Uncharacterized protein</fullName>
    </submittedName>
</protein>
<comment type="caution">
    <text evidence="2">The sequence shown here is derived from an EMBL/GenBank/DDBJ whole genome shotgun (WGS) entry which is preliminary data.</text>
</comment>
<dbReference type="EMBL" id="CADEAL010000482">
    <property type="protein sequence ID" value="CAB1420803.1"/>
    <property type="molecule type" value="Genomic_DNA"/>
</dbReference>